<sequence>MSGAGWQIDWLHGEVDEPLIQVHWYDDSTVILRQSKRTSFEAPFLTLLLGSERALLLDTGASKDRQRWPLRATVDTLLSDRPAGYELVVTHTHGHQDHTAGDAQFRGRPNTTVVSSDPEQVRVFFGMDQWPTRATVYDLGDRPITLIPSPGHHRAAITFYDPVTRILFTGDSILPGRIYVSDADAYGATLDRLADFCASHPVEWLFGCHVEVARDGAEYPAGRILQPDEAPPQLPVDHLDRVRDMFARTRGVRGVHRRDGIVIYNQPRLRDMAALQHSPASGTVSAAER</sequence>
<dbReference type="SMART" id="SM00849">
    <property type="entry name" value="Lactamase_B"/>
    <property type="match status" value="1"/>
</dbReference>
<dbReference type="PANTHER" id="PTHR42951:SF4">
    <property type="entry name" value="ACYL-COENZYME A THIOESTERASE MBLAC2"/>
    <property type="match status" value="1"/>
</dbReference>
<dbReference type="Gene3D" id="3.60.15.10">
    <property type="entry name" value="Ribonuclease Z/Hydroxyacylglutathione hydrolase-like"/>
    <property type="match status" value="1"/>
</dbReference>
<dbReference type="RefSeq" id="WP_187579847.1">
    <property type="nucleotide sequence ID" value="NZ_CP060713.1"/>
</dbReference>
<dbReference type="AlphaFoldDB" id="A0A7G9REH9"/>
<dbReference type="GO" id="GO:0016787">
    <property type="term" value="F:hydrolase activity"/>
    <property type="evidence" value="ECO:0007669"/>
    <property type="project" value="UniProtKB-KW"/>
</dbReference>
<reference evidence="2 3" key="1">
    <citation type="submission" date="2020-08" db="EMBL/GenBank/DDBJ databases">
        <title>Genome sequence of Nocardioides mesophilus KACC 16243T.</title>
        <authorList>
            <person name="Hyun D.-W."/>
            <person name="Bae J.-W."/>
        </authorList>
    </citation>
    <scope>NUCLEOTIDE SEQUENCE [LARGE SCALE GENOMIC DNA]</scope>
    <source>
        <strain evidence="2 3">KACC 16243</strain>
    </source>
</reference>
<dbReference type="PANTHER" id="PTHR42951">
    <property type="entry name" value="METALLO-BETA-LACTAMASE DOMAIN-CONTAINING"/>
    <property type="match status" value="1"/>
</dbReference>
<dbReference type="Pfam" id="PF00753">
    <property type="entry name" value="Lactamase_B"/>
    <property type="match status" value="1"/>
</dbReference>
<organism evidence="2 3">
    <name type="scientific">Nocardioides mesophilus</name>
    <dbReference type="NCBI Taxonomy" id="433659"/>
    <lineage>
        <taxon>Bacteria</taxon>
        <taxon>Bacillati</taxon>
        <taxon>Actinomycetota</taxon>
        <taxon>Actinomycetes</taxon>
        <taxon>Propionibacteriales</taxon>
        <taxon>Nocardioidaceae</taxon>
        <taxon>Nocardioides</taxon>
    </lineage>
</organism>
<evidence type="ECO:0000313" key="2">
    <source>
        <dbReference type="EMBL" id="QNN54004.1"/>
    </source>
</evidence>
<dbReference type="SUPFAM" id="SSF56281">
    <property type="entry name" value="Metallo-hydrolase/oxidoreductase"/>
    <property type="match status" value="1"/>
</dbReference>
<keyword evidence="3" id="KW-1185">Reference proteome</keyword>
<dbReference type="InterPro" id="IPR050855">
    <property type="entry name" value="NDM-1-like"/>
</dbReference>
<dbReference type="EMBL" id="CP060713">
    <property type="protein sequence ID" value="QNN54004.1"/>
    <property type="molecule type" value="Genomic_DNA"/>
</dbReference>
<dbReference type="InterPro" id="IPR036866">
    <property type="entry name" value="RibonucZ/Hydroxyglut_hydro"/>
</dbReference>
<evidence type="ECO:0000313" key="3">
    <source>
        <dbReference type="Proteomes" id="UP000515947"/>
    </source>
</evidence>
<evidence type="ECO:0000259" key="1">
    <source>
        <dbReference type="SMART" id="SM00849"/>
    </source>
</evidence>
<gene>
    <name evidence="2" type="ORF">H9L09_06385</name>
</gene>
<dbReference type="Proteomes" id="UP000515947">
    <property type="component" value="Chromosome"/>
</dbReference>
<accession>A0A7G9REH9</accession>
<feature type="domain" description="Metallo-beta-lactamase" evidence="1">
    <location>
        <begin position="42"/>
        <end position="200"/>
    </location>
</feature>
<proteinExistence type="predicted"/>
<name>A0A7G9REH9_9ACTN</name>
<dbReference type="InterPro" id="IPR001279">
    <property type="entry name" value="Metallo-B-lactamas"/>
</dbReference>
<keyword evidence="2" id="KW-0378">Hydrolase</keyword>
<dbReference type="KEGG" id="nmes:H9L09_06385"/>
<protein>
    <submittedName>
        <fullName evidence="2">MBL fold metallo-hydrolase</fullName>
    </submittedName>
</protein>